<dbReference type="RefSeq" id="WP_338392591.1">
    <property type="nucleotide sequence ID" value="NZ_AP025314.1"/>
</dbReference>
<dbReference type="PROSITE" id="PS50969">
    <property type="entry name" value="FCP1"/>
    <property type="match status" value="1"/>
</dbReference>
<keyword evidence="3" id="KW-1185">Reference proteome</keyword>
<protein>
    <recommendedName>
        <fullName evidence="1">FCP1 homology domain-containing protein</fullName>
    </recommendedName>
</protein>
<dbReference type="InterPro" id="IPR036412">
    <property type="entry name" value="HAD-like_sf"/>
</dbReference>
<dbReference type="AlphaFoldDB" id="A0AAU9CSG9"/>
<dbReference type="Gene3D" id="3.40.50.1000">
    <property type="entry name" value="HAD superfamily/HAD-like"/>
    <property type="match status" value="1"/>
</dbReference>
<proteinExistence type="predicted"/>
<evidence type="ECO:0000313" key="3">
    <source>
        <dbReference type="Proteomes" id="UP001348817"/>
    </source>
</evidence>
<gene>
    <name evidence="2" type="ORF">FUAX_35050</name>
</gene>
<evidence type="ECO:0000313" key="2">
    <source>
        <dbReference type="EMBL" id="BDD11073.1"/>
    </source>
</evidence>
<dbReference type="Proteomes" id="UP001348817">
    <property type="component" value="Chromosome"/>
</dbReference>
<dbReference type="PANTHER" id="PTHR12210">
    <property type="entry name" value="DULLARD PROTEIN PHOSPHATASE"/>
    <property type="match status" value="1"/>
</dbReference>
<accession>A0AAU9CSG9</accession>
<organism evidence="2 3">
    <name type="scientific">Fulvitalea axinellae</name>
    <dbReference type="NCBI Taxonomy" id="1182444"/>
    <lineage>
        <taxon>Bacteria</taxon>
        <taxon>Pseudomonadati</taxon>
        <taxon>Bacteroidota</taxon>
        <taxon>Cytophagia</taxon>
        <taxon>Cytophagales</taxon>
        <taxon>Persicobacteraceae</taxon>
        <taxon>Fulvitalea</taxon>
    </lineage>
</organism>
<dbReference type="SMART" id="SM00577">
    <property type="entry name" value="CPDc"/>
    <property type="match status" value="1"/>
</dbReference>
<dbReference type="SUPFAM" id="SSF56784">
    <property type="entry name" value="HAD-like"/>
    <property type="match status" value="1"/>
</dbReference>
<reference evidence="2 3" key="1">
    <citation type="submission" date="2021-12" db="EMBL/GenBank/DDBJ databases">
        <title>Genome sequencing of bacteria with rrn-lacking chromosome and rrn-plasmid.</title>
        <authorList>
            <person name="Anda M."/>
            <person name="Iwasaki W."/>
        </authorList>
    </citation>
    <scope>NUCLEOTIDE SEQUENCE [LARGE SCALE GENOMIC DNA]</scope>
    <source>
        <strain evidence="2 3">DSM 100852</strain>
    </source>
</reference>
<dbReference type="KEGG" id="fax:FUAX_35050"/>
<dbReference type="Pfam" id="PF03031">
    <property type="entry name" value="NIF"/>
    <property type="match status" value="1"/>
</dbReference>
<dbReference type="InterPro" id="IPR050365">
    <property type="entry name" value="TIM50"/>
</dbReference>
<dbReference type="EMBL" id="AP025314">
    <property type="protein sequence ID" value="BDD11073.1"/>
    <property type="molecule type" value="Genomic_DNA"/>
</dbReference>
<evidence type="ECO:0000259" key="1">
    <source>
        <dbReference type="PROSITE" id="PS50969"/>
    </source>
</evidence>
<dbReference type="InterPro" id="IPR004274">
    <property type="entry name" value="FCP1_dom"/>
</dbReference>
<feature type="domain" description="FCP1 homology" evidence="1">
    <location>
        <begin position="4"/>
        <end position="175"/>
    </location>
</feature>
<name>A0AAU9CSG9_9BACT</name>
<dbReference type="InterPro" id="IPR023214">
    <property type="entry name" value="HAD_sf"/>
</dbReference>
<sequence>MDTTPITDLLLILDIDETLVYATPDPLGRPEDFRVGPYRVYKRPGLEAFLDFAFRYFRVAVWSSASDAYVEEMVKKLGMEGKLEFAWGRSRATLRNALPSYLESDMLFGNLGHQHYIKRLKKVKKLGFSLDKTLMVDDSPHKLQQNYGNAIIVSEFTGDELDDELRLLARYLMSFQGCENVRCIEKRYWNVV</sequence>